<keyword evidence="2" id="KW-1277">Toxin-antitoxin system</keyword>
<reference evidence="4 5" key="1">
    <citation type="submission" date="2019-01" db="EMBL/GenBank/DDBJ databases">
        <authorList>
            <person name="Chen W.-M."/>
        </authorList>
    </citation>
    <scope>NUCLEOTIDE SEQUENCE [LARGE SCALE GENOMIC DNA]</scope>
    <source>
        <strain evidence="4 5">CCP-7</strain>
    </source>
</reference>
<dbReference type="PANTHER" id="PTHR36582:SF2">
    <property type="entry name" value="ANTITOXIN PARD"/>
    <property type="match status" value="1"/>
</dbReference>
<dbReference type="OrthoDB" id="9811310at2"/>
<dbReference type="AlphaFoldDB" id="A0A437M7L5"/>
<dbReference type="CDD" id="cd22231">
    <property type="entry name" value="RHH_NikR_HicB-like"/>
    <property type="match status" value="1"/>
</dbReference>
<accession>A0A437M7L5</accession>
<feature type="region of interest" description="Disordered" evidence="3">
    <location>
        <begin position="53"/>
        <end position="77"/>
    </location>
</feature>
<dbReference type="NCBIfam" id="TIGR02606">
    <property type="entry name" value="antidote_CC2985"/>
    <property type="match status" value="1"/>
</dbReference>
<evidence type="ECO:0000256" key="3">
    <source>
        <dbReference type="SAM" id="MobiDB-lite"/>
    </source>
</evidence>
<evidence type="ECO:0000313" key="4">
    <source>
        <dbReference type="EMBL" id="RVT93603.1"/>
    </source>
</evidence>
<evidence type="ECO:0000256" key="1">
    <source>
        <dbReference type="ARBA" id="ARBA00008580"/>
    </source>
</evidence>
<organism evidence="4 5">
    <name type="scientific">Sphingomonas crocodyli</name>
    <dbReference type="NCBI Taxonomy" id="1979270"/>
    <lineage>
        <taxon>Bacteria</taxon>
        <taxon>Pseudomonadati</taxon>
        <taxon>Pseudomonadota</taxon>
        <taxon>Alphaproteobacteria</taxon>
        <taxon>Sphingomonadales</taxon>
        <taxon>Sphingomonadaceae</taxon>
        <taxon>Sphingomonas</taxon>
    </lineage>
</organism>
<proteinExistence type="inferred from homology"/>
<gene>
    <name evidence="4" type="ORF">EOD43_06970</name>
</gene>
<dbReference type="EMBL" id="SACN01000001">
    <property type="protein sequence ID" value="RVT93603.1"/>
    <property type="molecule type" value="Genomic_DNA"/>
</dbReference>
<dbReference type="GO" id="GO:0006355">
    <property type="term" value="P:regulation of DNA-templated transcription"/>
    <property type="evidence" value="ECO:0007669"/>
    <property type="project" value="InterPro"/>
</dbReference>
<comment type="caution">
    <text evidence="4">The sequence shown here is derived from an EMBL/GenBank/DDBJ whole genome shotgun (WGS) entry which is preliminary data.</text>
</comment>
<dbReference type="InterPro" id="IPR038296">
    <property type="entry name" value="ParD_sf"/>
</dbReference>
<dbReference type="PANTHER" id="PTHR36582">
    <property type="entry name" value="ANTITOXIN PARD"/>
    <property type="match status" value="1"/>
</dbReference>
<protein>
    <submittedName>
        <fullName evidence="4">Type II toxin-antitoxin system ParD family antitoxin</fullName>
    </submittedName>
</protein>
<dbReference type="Gene3D" id="6.10.10.120">
    <property type="entry name" value="Antitoxin ParD1-like"/>
    <property type="match status" value="1"/>
</dbReference>
<name>A0A437M7L5_9SPHN</name>
<dbReference type="InterPro" id="IPR010985">
    <property type="entry name" value="Ribbon_hlx_hlx"/>
</dbReference>
<dbReference type="Proteomes" id="UP000282971">
    <property type="component" value="Unassembled WGS sequence"/>
</dbReference>
<dbReference type="Pfam" id="PF03693">
    <property type="entry name" value="ParD_antitoxin"/>
    <property type="match status" value="1"/>
</dbReference>
<evidence type="ECO:0000256" key="2">
    <source>
        <dbReference type="ARBA" id="ARBA00022649"/>
    </source>
</evidence>
<dbReference type="InterPro" id="IPR022789">
    <property type="entry name" value="ParD"/>
</dbReference>
<evidence type="ECO:0000313" key="5">
    <source>
        <dbReference type="Proteomes" id="UP000282971"/>
    </source>
</evidence>
<dbReference type="SUPFAM" id="SSF47598">
    <property type="entry name" value="Ribbon-helix-helix"/>
    <property type="match status" value="1"/>
</dbReference>
<sequence length="77" mass="8695">MSTMNISLPEKLKAFVDEQVAGRGYGTSSEYVRELIRREQDRQHLRRLLLDGAESAPGAPADSDYFEELRARARPTA</sequence>
<comment type="similarity">
    <text evidence="1">Belongs to the ParD antitoxin family.</text>
</comment>
<keyword evidence="5" id="KW-1185">Reference proteome</keyword>